<dbReference type="InterPro" id="IPR001078">
    <property type="entry name" value="2-oxoacid_DH_actylTfrase"/>
</dbReference>
<evidence type="ECO:0000313" key="4">
    <source>
        <dbReference type="EMBL" id="NKE19817.1"/>
    </source>
</evidence>
<protein>
    <submittedName>
        <fullName evidence="3">2-oxo acid dehydrogenase subunit E2</fullName>
    </submittedName>
</protein>
<reference evidence="3" key="1">
    <citation type="submission" date="2020-01" db="EMBL/GenBank/DDBJ databases">
        <authorList>
            <person name="Rat A."/>
        </authorList>
    </citation>
    <scope>NUCLEOTIDE SEQUENCE</scope>
    <source>
        <strain evidence="3">LMG 31161</strain>
    </source>
</reference>
<gene>
    <name evidence="4" type="ORF">GWK15_22865</name>
    <name evidence="3" type="ORF">GXW75_11150</name>
</gene>
<dbReference type="InterPro" id="IPR023213">
    <property type="entry name" value="CAT-like_dom_sf"/>
</dbReference>
<comment type="caution">
    <text evidence="3">The sequence shown here is derived from an EMBL/GenBank/DDBJ whole genome shotgun (WGS) entry which is preliminary data.</text>
</comment>
<feature type="region of interest" description="Disordered" evidence="1">
    <location>
        <begin position="97"/>
        <end position="121"/>
    </location>
</feature>
<feature type="region of interest" description="Disordered" evidence="1">
    <location>
        <begin position="1"/>
        <end position="27"/>
    </location>
</feature>
<organism evidence="3 6">
    <name type="scientific">Neoroseomonas oryzicola</name>
    <dbReference type="NCBI Taxonomy" id="535904"/>
    <lineage>
        <taxon>Bacteria</taxon>
        <taxon>Pseudomonadati</taxon>
        <taxon>Pseudomonadota</taxon>
        <taxon>Alphaproteobacteria</taxon>
        <taxon>Acetobacterales</taxon>
        <taxon>Acetobacteraceae</taxon>
        <taxon>Neoroseomonas</taxon>
    </lineage>
</organism>
<dbReference type="GO" id="GO:0016746">
    <property type="term" value="F:acyltransferase activity"/>
    <property type="evidence" value="ECO:0007669"/>
    <property type="project" value="InterPro"/>
</dbReference>
<dbReference type="EMBL" id="JAAVUP010000013">
    <property type="protein sequence ID" value="NKE19817.1"/>
    <property type="molecule type" value="Genomic_DNA"/>
</dbReference>
<dbReference type="EMBL" id="JAAEDK010000021">
    <property type="protein sequence ID" value="MBR0659807.1"/>
    <property type="molecule type" value="Genomic_DNA"/>
</dbReference>
<reference evidence="4 5" key="2">
    <citation type="submission" date="2020-02" db="EMBL/GenBank/DDBJ databases">
        <authorList>
            <person name="Sun Q."/>
            <person name="Inoue M."/>
        </authorList>
    </citation>
    <scope>NUCLEOTIDE SEQUENCE [LARGE SCALE GENOMIC DNA]</scope>
    <source>
        <strain evidence="4 5">KCTC 22478</strain>
    </source>
</reference>
<accession>A0A9X9WHJ7</accession>
<sequence>MERSRSTKQPESGEIGAWARGGGGRRSELSNATITVKSLGGLAAGSVLPVIDPSQVAILGIGWIVERRGVAALTLAGDHRVPDRHRGGLAPCRVDTAAGWGSHHGREDARAPRRDHGGEQT</sequence>
<reference evidence="3" key="3">
    <citation type="journal article" date="2021" name="Syst. Appl. Microbiol.">
        <title>Roseomonas hellenica sp. nov., isolated from roots of wild-growing Alkanna tinctoria.</title>
        <authorList>
            <person name="Rat A."/>
            <person name="Naranjo H.D."/>
            <person name="Lebbe L."/>
            <person name="Cnockaert M."/>
            <person name="Krigas N."/>
            <person name="Grigoriadou K."/>
            <person name="Maloupa E."/>
            <person name="Willems A."/>
        </authorList>
    </citation>
    <scope>NUCLEOTIDE SEQUENCE</scope>
    <source>
        <strain evidence="3">LMG 31161</strain>
    </source>
</reference>
<dbReference type="Gene3D" id="3.30.559.10">
    <property type="entry name" value="Chloramphenicol acetyltransferase-like domain"/>
    <property type="match status" value="1"/>
</dbReference>
<keyword evidence="5" id="KW-1185">Reference proteome</keyword>
<dbReference type="AlphaFoldDB" id="A0A9X9WHJ7"/>
<dbReference type="SUPFAM" id="SSF52777">
    <property type="entry name" value="CoA-dependent acyltransferases"/>
    <property type="match status" value="1"/>
</dbReference>
<evidence type="ECO:0000313" key="6">
    <source>
        <dbReference type="Proteomes" id="UP001138708"/>
    </source>
</evidence>
<proteinExistence type="predicted"/>
<evidence type="ECO:0000313" key="5">
    <source>
        <dbReference type="Proteomes" id="UP000746741"/>
    </source>
</evidence>
<dbReference type="Proteomes" id="UP001138708">
    <property type="component" value="Unassembled WGS sequence"/>
</dbReference>
<evidence type="ECO:0000259" key="2">
    <source>
        <dbReference type="Pfam" id="PF00198"/>
    </source>
</evidence>
<evidence type="ECO:0000313" key="3">
    <source>
        <dbReference type="EMBL" id="MBR0659807.1"/>
    </source>
</evidence>
<dbReference type="Pfam" id="PF00198">
    <property type="entry name" value="2-oxoacid_dh"/>
    <property type="match status" value="1"/>
</dbReference>
<evidence type="ECO:0000256" key="1">
    <source>
        <dbReference type="SAM" id="MobiDB-lite"/>
    </source>
</evidence>
<dbReference type="Proteomes" id="UP000746741">
    <property type="component" value="Unassembled WGS sequence"/>
</dbReference>
<dbReference type="RefSeq" id="WP_168043720.1">
    <property type="nucleotide sequence ID" value="NZ_JAAEDK010000021.1"/>
</dbReference>
<feature type="compositionally biased region" description="Basic and acidic residues" evidence="1">
    <location>
        <begin position="104"/>
        <end position="121"/>
    </location>
</feature>
<feature type="domain" description="2-oxoacid dehydrogenase acyltransferase catalytic" evidence="2">
    <location>
        <begin position="19"/>
        <end position="83"/>
    </location>
</feature>
<name>A0A9X9WHJ7_9PROT</name>